<evidence type="ECO:0000313" key="2">
    <source>
        <dbReference type="EMBL" id="MFC6181583.1"/>
    </source>
</evidence>
<reference evidence="3" key="1">
    <citation type="journal article" date="2019" name="Int. J. Syst. Evol. Microbiol.">
        <title>The Global Catalogue of Microorganisms (GCM) 10K type strain sequencing project: providing services to taxonomists for standard genome sequencing and annotation.</title>
        <authorList>
            <consortium name="The Broad Institute Genomics Platform"/>
            <consortium name="The Broad Institute Genome Sequencing Center for Infectious Disease"/>
            <person name="Wu L."/>
            <person name="Ma J."/>
        </authorList>
    </citation>
    <scope>NUCLEOTIDE SEQUENCE [LARGE SCALE GENOMIC DNA]</scope>
    <source>
        <strain evidence="3">CCM 8933</strain>
    </source>
</reference>
<protein>
    <submittedName>
        <fullName evidence="2">Effector binding domain-containing protein</fullName>
    </submittedName>
</protein>
<gene>
    <name evidence="2" type="ORF">ACFP5Y_10145</name>
</gene>
<sequence length="159" mass="17121">MTNYEIATKDGFTVLGLGTTLSGDYQQLPAQKQAFWQQVTTTPRYQALKASAKNAWEFAVNEAIDGVMYFYAGVQTATDVQPAADTERAIQFPTSSYLIVKGTADTAINLFGQLEGAAFGQILPSLTDQAYVGGPNATVITTSTPEQVTGELWIPITNK</sequence>
<keyword evidence="3" id="KW-1185">Reference proteome</keyword>
<feature type="domain" description="Integron-associated effector binding protein" evidence="1">
    <location>
        <begin position="5"/>
        <end position="156"/>
    </location>
</feature>
<dbReference type="EMBL" id="JBHSSC010000039">
    <property type="protein sequence ID" value="MFC6181583.1"/>
    <property type="molecule type" value="Genomic_DNA"/>
</dbReference>
<name>A0ABW1S1E1_9LACO</name>
<proteinExistence type="predicted"/>
<dbReference type="Proteomes" id="UP001596282">
    <property type="component" value="Unassembled WGS sequence"/>
</dbReference>
<evidence type="ECO:0000259" key="1">
    <source>
        <dbReference type="Pfam" id="PF14526"/>
    </source>
</evidence>
<dbReference type="InterPro" id="IPR011256">
    <property type="entry name" value="Reg_factor_effector_dom_sf"/>
</dbReference>
<dbReference type="Pfam" id="PF14526">
    <property type="entry name" value="Cass2"/>
    <property type="match status" value="1"/>
</dbReference>
<comment type="caution">
    <text evidence="2">The sequence shown here is derived from an EMBL/GenBank/DDBJ whole genome shotgun (WGS) entry which is preliminary data.</text>
</comment>
<evidence type="ECO:0000313" key="3">
    <source>
        <dbReference type="Proteomes" id="UP001596282"/>
    </source>
</evidence>
<dbReference type="RefSeq" id="WP_137628656.1">
    <property type="nucleotide sequence ID" value="NZ_BJDJ01000011.1"/>
</dbReference>
<dbReference type="InterPro" id="IPR029441">
    <property type="entry name" value="Cass2"/>
</dbReference>
<organism evidence="2 3">
    <name type="scientific">Lactiplantibacillus daowaiensis</name>
    <dbReference type="NCBI Taxonomy" id="2559918"/>
    <lineage>
        <taxon>Bacteria</taxon>
        <taxon>Bacillati</taxon>
        <taxon>Bacillota</taxon>
        <taxon>Bacilli</taxon>
        <taxon>Lactobacillales</taxon>
        <taxon>Lactobacillaceae</taxon>
        <taxon>Lactiplantibacillus</taxon>
    </lineage>
</organism>
<dbReference type="Gene3D" id="3.20.80.10">
    <property type="entry name" value="Regulatory factor, effector binding domain"/>
    <property type="match status" value="1"/>
</dbReference>
<accession>A0ABW1S1E1</accession>